<keyword evidence="5" id="KW-1185">Reference proteome</keyword>
<feature type="domain" description="Transposase IS4-like" evidence="2">
    <location>
        <begin position="102"/>
        <end position="312"/>
    </location>
</feature>
<dbReference type="PANTHER" id="PTHR30298:SF0">
    <property type="entry name" value="PROTEIN YBFL-RELATED"/>
    <property type="match status" value="1"/>
</dbReference>
<dbReference type="EMBL" id="CP026304">
    <property type="protein sequence ID" value="AVZ71366.1"/>
    <property type="molecule type" value="Genomic_DNA"/>
</dbReference>
<dbReference type="InterPro" id="IPR051698">
    <property type="entry name" value="Transposase_11-like"/>
</dbReference>
<dbReference type="InterPro" id="IPR032806">
    <property type="entry name" value="YbfD_N"/>
</dbReference>
<evidence type="ECO:0000256" key="1">
    <source>
        <dbReference type="SAM" id="MobiDB-lite"/>
    </source>
</evidence>
<organism evidence="4 5">
    <name type="scientific">Streptomyces lunaelactis</name>
    <dbReference type="NCBI Taxonomy" id="1535768"/>
    <lineage>
        <taxon>Bacteria</taxon>
        <taxon>Bacillati</taxon>
        <taxon>Actinomycetota</taxon>
        <taxon>Actinomycetes</taxon>
        <taxon>Kitasatosporales</taxon>
        <taxon>Streptomycetaceae</taxon>
        <taxon>Streptomyces</taxon>
    </lineage>
</organism>
<dbReference type="GO" id="GO:0003677">
    <property type="term" value="F:DNA binding"/>
    <property type="evidence" value="ECO:0007669"/>
    <property type="project" value="InterPro"/>
</dbReference>
<dbReference type="InterPro" id="IPR002559">
    <property type="entry name" value="Transposase_11"/>
</dbReference>
<feature type="region of interest" description="Disordered" evidence="1">
    <location>
        <begin position="314"/>
        <end position="369"/>
    </location>
</feature>
<dbReference type="PANTHER" id="PTHR30298">
    <property type="entry name" value="H REPEAT-ASSOCIATED PREDICTED TRANSPOSASE"/>
    <property type="match status" value="1"/>
</dbReference>
<evidence type="ECO:0000259" key="2">
    <source>
        <dbReference type="Pfam" id="PF01609"/>
    </source>
</evidence>
<dbReference type="Pfam" id="PF13808">
    <property type="entry name" value="DDE_Tnp_1_assoc"/>
    <property type="match status" value="1"/>
</dbReference>
<dbReference type="GO" id="GO:0006313">
    <property type="term" value="P:DNA transposition"/>
    <property type="evidence" value="ECO:0007669"/>
    <property type="project" value="InterPro"/>
</dbReference>
<dbReference type="Pfam" id="PF01609">
    <property type="entry name" value="DDE_Tnp_1"/>
    <property type="match status" value="1"/>
</dbReference>
<proteinExistence type="predicted"/>
<evidence type="ECO:0000259" key="3">
    <source>
        <dbReference type="Pfam" id="PF13808"/>
    </source>
</evidence>
<evidence type="ECO:0000313" key="4">
    <source>
        <dbReference type="EMBL" id="AVZ71366.1"/>
    </source>
</evidence>
<dbReference type="AlphaFoldDB" id="A0A2R4SWX3"/>
<feature type="compositionally biased region" description="Basic residues" evidence="1">
    <location>
        <begin position="350"/>
        <end position="363"/>
    </location>
</feature>
<dbReference type="Proteomes" id="UP000244201">
    <property type="component" value="Chromosome"/>
</dbReference>
<dbReference type="NCBIfam" id="NF033564">
    <property type="entry name" value="transpos_ISAs1"/>
    <property type="match status" value="1"/>
</dbReference>
<feature type="domain" description="H repeat-associated protein N-terminal" evidence="3">
    <location>
        <begin position="3"/>
        <end position="85"/>
    </location>
</feature>
<accession>A0A2R4SWX3</accession>
<dbReference type="InterPro" id="IPR047647">
    <property type="entry name" value="ISAs1_transpos"/>
</dbReference>
<protein>
    <submittedName>
        <fullName evidence="4">ISAs1 family transposase</fullName>
    </submittedName>
</protein>
<dbReference type="KEGG" id="slk:SLUN_03135"/>
<name>A0A2R4SWX3_9ACTN</name>
<dbReference type="GO" id="GO:0004803">
    <property type="term" value="F:transposase activity"/>
    <property type="evidence" value="ECO:0007669"/>
    <property type="project" value="InterPro"/>
</dbReference>
<gene>
    <name evidence="4" type="ORF">SLUN_03135</name>
</gene>
<evidence type="ECO:0000313" key="5">
    <source>
        <dbReference type="Proteomes" id="UP000244201"/>
    </source>
</evidence>
<sequence>MGRIPDPRRVRGRRYRLGSLLALCMVAVLGGATSLAAIARFAADTDSDLREQLGLTSNTPNASTLGRLLARLDGDALDDAVGAWLARYAADPVDEPGDTLVGLAVDGKTVRGSRTDGAAVHLLAAALHACQTVIAQRQIAAKSNEIPAFAPLLNRIALRGLVVTADAVHTLRAHAEHVITAGGHYLLVVKGNQKKLRKQLRRLPWKQIPLQARTAGAGHGRREIRRLKVCTVRPGLLFPHDVQAMQIKRRRTHHKTGKVETKTVYAITSLPPEQASPPQPAELAENHWSVEALHHIRDVTYDEDASRIRTGATPRAMATPAQPCHRTHATSRLDQHRRRSRSLPVTPPARGRHAPAHSLRTHRPWPTGLTRHREHMTTNQTSRLHAEALTWRDLATPARSAISLKESLCPPVLPRAVRPQRPEFDSVARGSAAHSAHRDPSTFDECYRAECPQSK</sequence>
<reference evidence="4 5" key="1">
    <citation type="submission" date="2018-01" db="EMBL/GenBank/DDBJ databases">
        <title>Complete genome sequence of Streptomyces lunaelactis MM109T, a Ferroverdin A producer isolated from cave moonmilk deposits.</title>
        <authorList>
            <person name="Naome A."/>
            <person name="Martinet L."/>
            <person name="Maciejewska M."/>
            <person name="Anderssen S."/>
            <person name="Adam D."/>
            <person name="Tenconi E."/>
            <person name="Deflandre B."/>
            <person name="Arguelles-Arias A."/>
            <person name="Calusinska M."/>
            <person name="Copieters W."/>
            <person name="Karim L."/>
            <person name="Hanikenne M."/>
            <person name="Baurain D."/>
            <person name="van Wezel G."/>
            <person name="Smargiasso N."/>
            <person name="de Pauw E."/>
            <person name="Delfosse P."/>
            <person name="Rigali S."/>
        </authorList>
    </citation>
    <scope>NUCLEOTIDE SEQUENCE [LARGE SCALE GENOMIC DNA]</scope>
    <source>
        <strain evidence="4 5">MM109</strain>
    </source>
</reference>
<feature type="compositionally biased region" description="Basic residues" evidence="1">
    <location>
        <begin position="325"/>
        <end position="341"/>
    </location>
</feature>